<reference evidence="2 3" key="1">
    <citation type="submission" date="2024-02" db="EMBL/GenBank/DDBJ databases">
        <authorList>
            <person name="Chen Y."/>
            <person name="Shah S."/>
            <person name="Dougan E. K."/>
            <person name="Thang M."/>
            <person name="Chan C."/>
        </authorList>
    </citation>
    <scope>NUCLEOTIDE SEQUENCE [LARGE SCALE GENOMIC DNA]</scope>
</reference>
<dbReference type="SUPFAM" id="SSF51412">
    <property type="entry name" value="Inosine monophosphate dehydrogenase (IMPDH)"/>
    <property type="match status" value="1"/>
</dbReference>
<dbReference type="Proteomes" id="UP001642484">
    <property type="component" value="Unassembled WGS sequence"/>
</dbReference>
<keyword evidence="1" id="KW-0732">Signal</keyword>
<feature type="signal peptide" evidence="1">
    <location>
        <begin position="1"/>
        <end position="23"/>
    </location>
</feature>
<dbReference type="InterPro" id="IPR013785">
    <property type="entry name" value="Aldolase_TIM"/>
</dbReference>
<dbReference type="EMBL" id="CAXAMN010005224">
    <property type="protein sequence ID" value="CAK9012891.1"/>
    <property type="molecule type" value="Genomic_DNA"/>
</dbReference>
<dbReference type="PANTHER" id="PTHR32332">
    <property type="entry name" value="2-NITROPROPANE DIOXYGENASE"/>
    <property type="match status" value="1"/>
</dbReference>
<proteinExistence type="predicted"/>
<dbReference type="Pfam" id="PF03060">
    <property type="entry name" value="NMO"/>
    <property type="match status" value="1"/>
</dbReference>
<keyword evidence="3" id="KW-1185">Reference proteome</keyword>
<evidence type="ECO:0008006" key="4">
    <source>
        <dbReference type="Google" id="ProtNLM"/>
    </source>
</evidence>
<protein>
    <recommendedName>
        <fullName evidence="4">Nitronate monooxygenase domain-containing protein</fullName>
    </recommendedName>
</protein>
<evidence type="ECO:0000313" key="3">
    <source>
        <dbReference type="Proteomes" id="UP001642484"/>
    </source>
</evidence>
<dbReference type="Gene3D" id="3.20.20.70">
    <property type="entry name" value="Aldolase class I"/>
    <property type="match status" value="1"/>
</dbReference>
<accession>A0ABP0JF10</accession>
<comment type="caution">
    <text evidence="2">The sequence shown here is derived from an EMBL/GenBank/DDBJ whole genome shotgun (WGS) entry which is preliminary data.</text>
</comment>
<name>A0ABP0JF10_9DINO</name>
<organism evidence="2 3">
    <name type="scientific">Durusdinium trenchii</name>
    <dbReference type="NCBI Taxonomy" id="1381693"/>
    <lineage>
        <taxon>Eukaryota</taxon>
        <taxon>Sar</taxon>
        <taxon>Alveolata</taxon>
        <taxon>Dinophyceae</taxon>
        <taxon>Suessiales</taxon>
        <taxon>Symbiodiniaceae</taxon>
        <taxon>Durusdinium</taxon>
    </lineage>
</organism>
<sequence length="422" mass="46949">MARWCGWTLCFTFTAWAWPGTMAEDDCVELGTEMRMLQLGTAVAETEHLSESLHGKDAQRLTAGRHLRNCGHLLGDECDPSANFFCSNNCPVHSHGEDCYRPVPQVMAEHPGEDGYCYFNFTGFWVSPLKDEDPDFVDYAIQGINGLRGPDYHGHNQGRLLKYHFEGQVVTTYMDSSHYSFDDLYGYSLGYLQNQGLEPSMMKNSSHWIELSKQKCLEIQEKYHFQDEELVLADWLDDNQALATKVFCAANLSMELTLPSIKARANYKSMQDCEPITARDFAKHHYIKCLLGYPNSASDGAYLNVRACLLEGNHIGMGSVSGHELVAAVSNAGGIGTLGGVTFEVQGFRKEIQEVKRRLNPGRPFGVDLLIPKLGGTARATNKDYTHGALPEMVDIMIQEGLATGLLVRHAPNFPYAEAKAT</sequence>
<evidence type="ECO:0000256" key="1">
    <source>
        <dbReference type="SAM" id="SignalP"/>
    </source>
</evidence>
<gene>
    <name evidence="2" type="ORF">CCMP2556_LOCUS11030</name>
</gene>
<dbReference type="PANTHER" id="PTHR32332:SF31">
    <property type="entry name" value="2-NITROPROPANE DIOXYGENASE FAMILY, PUTATIVE (AFU_ORTHOLOGUE AFUA_2G09850)-RELATED"/>
    <property type="match status" value="1"/>
</dbReference>
<feature type="chain" id="PRO_5046337101" description="Nitronate monooxygenase domain-containing protein" evidence="1">
    <location>
        <begin position="24"/>
        <end position="422"/>
    </location>
</feature>
<evidence type="ECO:0000313" key="2">
    <source>
        <dbReference type="EMBL" id="CAK9012891.1"/>
    </source>
</evidence>